<dbReference type="PRINTS" id="PR00722">
    <property type="entry name" value="CHYMOTRYPSIN"/>
</dbReference>
<dbReference type="Proteomes" id="UP001152798">
    <property type="component" value="Chromosome 6"/>
</dbReference>
<dbReference type="FunFam" id="2.40.10.10:FF:000002">
    <property type="entry name" value="Transmembrane protease serine"/>
    <property type="match status" value="2"/>
</dbReference>
<proteinExistence type="inferred from homology"/>
<dbReference type="Pfam" id="PF00089">
    <property type="entry name" value="Trypsin"/>
    <property type="match status" value="2"/>
</dbReference>
<feature type="domain" description="Clip" evidence="10">
    <location>
        <begin position="369"/>
        <end position="411"/>
    </location>
</feature>
<feature type="domain" description="Peptidase S1" evidence="9">
    <location>
        <begin position="445"/>
        <end position="690"/>
    </location>
</feature>
<evidence type="ECO:0000256" key="2">
    <source>
        <dbReference type="ARBA" id="ARBA00022729"/>
    </source>
</evidence>
<dbReference type="InterPro" id="IPR009003">
    <property type="entry name" value="Peptidase_S1_PA"/>
</dbReference>
<dbReference type="InterPro" id="IPR043504">
    <property type="entry name" value="Peptidase_S1_PA_chymotrypsin"/>
</dbReference>
<evidence type="ECO:0000256" key="8">
    <source>
        <dbReference type="RuleBase" id="RU363034"/>
    </source>
</evidence>
<dbReference type="PROSITE" id="PS00134">
    <property type="entry name" value="TRYPSIN_HIS"/>
    <property type="match status" value="2"/>
</dbReference>
<dbReference type="PANTHER" id="PTHR24264">
    <property type="entry name" value="TRYPSIN-RELATED"/>
    <property type="match status" value="1"/>
</dbReference>
<dbReference type="GO" id="GO:0006508">
    <property type="term" value="P:proteolysis"/>
    <property type="evidence" value="ECO:0007669"/>
    <property type="project" value="UniProtKB-KW"/>
</dbReference>
<evidence type="ECO:0000256" key="4">
    <source>
        <dbReference type="ARBA" id="ARBA00022825"/>
    </source>
</evidence>
<dbReference type="OrthoDB" id="6339452at2759"/>
<dbReference type="PROSITE" id="PS50240">
    <property type="entry name" value="TRYPSIN_DOM"/>
    <property type="match status" value="2"/>
</dbReference>
<dbReference type="GO" id="GO:0004252">
    <property type="term" value="F:serine-type endopeptidase activity"/>
    <property type="evidence" value="ECO:0007669"/>
    <property type="project" value="InterPro"/>
</dbReference>
<dbReference type="InterPro" id="IPR001314">
    <property type="entry name" value="Peptidase_S1A"/>
</dbReference>
<evidence type="ECO:0000256" key="7">
    <source>
        <dbReference type="ARBA" id="ARBA00024195"/>
    </source>
</evidence>
<dbReference type="InterPro" id="IPR018114">
    <property type="entry name" value="TRYPSIN_HIS"/>
</dbReference>
<feature type="domain" description="Clip" evidence="10">
    <location>
        <begin position="24"/>
        <end position="66"/>
    </location>
</feature>
<gene>
    <name evidence="11" type="ORF">NEZAVI_LOCUS13960</name>
</gene>
<keyword evidence="3 8" id="KW-0378">Hydrolase</keyword>
<evidence type="ECO:0000256" key="1">
    <source>
        <dbReference type="ARBA" id="ARBA00022670"/>
    </source>
</evidence>
<dbReference type="GO" id="GO:0005615">
    <property type="term" value="C:extracellular space"/>
    <property type="evidence" value="ECO:0007669"/>
    <property type="project" value="TreeGrafter"/>
</dbReference>
<name>A0A9P0MST9_NEZVI</name>
<dbReference type="CDD" id="cd00190">
    <property type="entry name" value="Tryp_SPc"/>
    <property type="match status" value="2"/>
</dbReference>
<feature type="domain" description="Peptidase S1" evidence="9">
    <location>
        <begin position="100"/>
        <end position="347"/>
    </location>
</feature>
<evidence type="ECO:0000259" key="9">
    <source>
        <dbReference type="PROSITE" id="PS50240"/>
    </source>
</evidence>
<dbReference type="InterPro" id="IPR050127">
    <property type="entry name" value="Serine_Proteases_S1"/>
</dbReference>
<organism evidence="11 12">
    <name type="scientific">Nezara viridula</name>
    <name type="common">Southern green stink bug</name>
    <name type="synonym">Cimex viridulus</name>
    <dbReference type="NCBI Taxonomy" id="85310"/>
    <lineage>
        <taxon>Eukaryota</taxon>
        <taxon>Metazoa</taxon>
        <taxon>Ecdysozoa</taxon>
        <taxon>Arthropoda</taxon>
        <taxon>Hexapoda</taxon>
        <taxon>Insecta</taxon>
        <taxon>Pterygota</taxon>
        <taxon>Neoptera</taxon>
        <taxon>Paraneoptera</taxon>
        <taxon>Hemiptera</taxon>
        <taxon>Heteroptera</taxon>
        <taxon>Panheteroptera</taxon>
        <taxon>Pentatomomorpha</taxon>
        <taxon>Pentatomoidea</taxon>
        <taxon>Pentatomidae</taxon>
        <taxon>Pentatominae</taxon>
        <taxon>Nezara</taxon>
    </lineage>
</organism>
<dbReference type="AlphaFoldDB" id="A0A9P0MST9"/>
<dbReference type="SMART" id="SM00680">
    <property type="entry name" value="CLIP"/>
    <property type="match status" value="2"/>
</dbReference>
<keyword evidence="12" id="KW-1185">Reference proteome</keyword>
<dbReference type="InterPro" id="IPR022700">
    <property type="entry name" value="CLIP"/>
</dbReference>
<dbReference type="SUPFAM" id="SSF50494">
    <property type="entry name" value="Trypsin-like serine proteases"/>
    <property type="match status" value="2"/>
</dbReference>
<keyword evidence="6" id="KW-0325">Glycoprotein</keyword>
<dbReference type="PROSITE" id="PS00135">
    <property type="entry name" value="TRYPSIN_SER"/>
    <property type="match status" value="2"/>
</dbReference>
<dbReference type="EMBL" id="OV725082">
    <property type="protein sequence ID" value="CAH1405893.1"/>
    <property type="molecule type" value="Genomic_DNA"/>
</dbReference>
<evidence type="ECO:0000259" key="10">
    <source>
        <dbReference type="PROSITE" id="PS51888"/>
    </source>
</evidence>
<evidence type="ECO:0000256" key="6">
    <source>
        <dbReference type="ARBA" id="ARBA00023180"/>
    </source>
</evidence>
<sequence>MILFLIAVFGLAAGQNLQLDEGDECTPFGGGRGTCTLFRQCGILRDYIANRTQFCGFKGFEPIVCCPTSMSLRFNRENKFEQFCTPRDRENPEIMEFRKVYGGNESAPRTHTYMVLIGYKLQKEWRCGGTLITARYVLSAAHCSNPPELGPARWARLGELDFNSTLDDAKPVDKTIIERIRHPKYKPSQLYHDIALFKLDSDVVFNIYTYPICLHNKREITSKFATTMGWGRTSEEGPTSSKLLEAKIEIYNDTECMRLMSNEWIKLLALRGPDAEQMICSGLPDGSKDSCAGDSGGPLVIEESKLFRTQIGITSFGKGCGNKNYTNSPGVYTRVSNYISWIKEVAFGGEMFRMTAASSQELKLKEGEMCQPPNGTQGICTLQSKCQTIRNLNLSRHLICSFKGFEPIVCCPNNLTTKINQGNKVEQFCTLLDREYPNIDSLRKVLGGKESLSRKHTYMALIGYGETKKEWICAGSLITARYVLSAAHCSDPRISSPIKWARLGELDISSSSDDAEPVDKTIIERITYPKYIRSQNYHDIALFKLDSDVVYNIYIYPICLHTKRKIDSTFATIIGWGRVGFSDGTSEKLQEADIEVYNDTECRKLMFSSVMARTPQGHQADQMICAGVPDGSKDACQGDSGGPLVVGGVGKFIKTQIGITSFGKECGSPNSPGVYTRVSNYIPWIEKVAFS</sequence>
<evidence type="ECO:0000313" key="11">
    <source>
        <dbReference type="EMBL" id="CAH1405893.1"/>
    </source>
</evidence>
<evidence type="ECO:0000256" key="5">
    <source>
        <dbReference type="ARBA" id="ARBA00023157"/>
    </source>
</evidence>
<dbReference type="PROSITE" id="PS51888">
    <property type="entry name" value="CLIP"/>
    <property type="match status" value="2"/>
</dbReference>
<evidence type="ECO:0000256" key="3">
    <source>
        <dbReference type="ARBA" id="ARBA00022801"/>
    </source>
</evidence>
<dbReference type="InterPro" id="IPR033116">
    <property type="entry name" value="TRYPSIN_SER"/>
</dbReference>
<keyword evidence="1 8" id="KW-0645">Protease</keyword>
<protein>
    <submittedName>
        <fullName evidence="11">Uncharacterized protein</fullName>
    </submittedName>
</protein>
<evidence type="ECO:0000313" key="12">
    <source>
        <dbReference type="Proteomes" id="UP001152798"/>
    </source>
</evidence>
<accession>A0A9P0MST9</accession>
<comment type="similarity">
    <text evidence="7">Belongs to the peptidase S1 family. CLIP subfamily.</text>
</comment>
<dbReference type="FunFam" id="2.40.10.10:FF:000028">
    <property type="entry name" value="Serine protease easter"/>
    <property type="match status" value="2"/>
</dbReference>
<keyword evidence="2" id="KW-0732">Signal</keyword>
<dbReference type="SMART" id="SM00020">
    <property type="entry name" value="Tryp_SPc"/>
    <property type="match status" value="2"/>
</dbReference>
<dbReference type="Gene3D" id="2.40.10.10">
    <property type="entry name" value="Trypsin-like serine proteases"/>
    <property type="match status" value="3"/>
</dbReference>
<dbReference type="InterPro" id="IPR001254">
    <property type="entry name" value="Trypsin_dom"/>
</dbReference>
<keyword evidence="5" id="KW-1015">Disulfide bond</keyword>
<keyword evidence="4 8" id="KW-0720">Serine protease</keyword>
<reference evidence="11" key="1">
    <citation type="submission" date="2022-01" db="EMBL/GenBank/DDBJ databases">
        <authorList>
            <person name="King R."/>
        </authorList>
    </citation>
    <scope>NUCLEOTIDE SEQUENCE</scope>
</reference>
<dbReference type="PANTHER" id="PTHR24264:SF54">
    <property type="entry name" value="PEPTIDASE S1 DOMAIN-CONTAINING PROTEIN"/>
    <property type="match status" value="1"/>
</dbReference>